<proteinExistence type="inferred from homology"/>
<dbReference type="HAMAP" id="MF_01971">
    <property type="entry name" value="Kynurenine_monooxygenase"/>
    <property type="match status" value="1"/>
</dbReference>
<gene>
    <name evidence="9" type="primary">kmo</name>
    <name evidence="11" type="ORF">J0M35_10595</name>
</gene>
<comment type="cofactor">
    <cofactor evidence="1 9">
        <name>FAD</name>
        <dbReference type="ChEBI" id="CHEBI:57692"/>
    </cofactor>
</comment>
<evidence type="ECO:0000313" key="11">
    <source>
        <dbReference type="EMBL" id="MBN8660804.1"/>
    </source>
</evidence>
<evidence type="ECO:0000256" key="8">
    <source>
        <dbReference type="ARBA" id="ARBA00047818"/>
    </source>
</evidence>
<evidence type="ECO:0000256" key="6">
    <source>
        <dbReference type="ARBA" id="ARBA00023002"/>
    </source>
</evidence>
<dbReference type="EC" id="1.14.13.9" evidence="9"/>
<comment type="function">
    <text evidence="9">Catalyzes the hydroxylation of L-kynurenine (L-Kyn) to form 3-hydroxy-L-kynurenine (L-3OHKyn). Required for synthesis of quinolinic acid.</text>
</comment>
<dbReference type="GO" id="GO:0004502">
    <property type="term" value="F:kynurenine 3-monooxygenase activity"/>
    <property type="evidence" value="ECO:0007669"/>
    <property type="project" value="UniProtKB-UniRule"/>
</dbReference>
<reference evidence="11" key="1">
    <citation type="submission" date="2021-02" db="EMBL/GenBank/DDBJ databases">
        <title>Genome-Resolved Metagenomics of a Microbial Community Performing Photosynthetic Biological Nutrient Removal.</title>
        <authorList>
            <person name="Mcdaniel E.A."/>
        </authorList>
    </citation>
    <scope>NUCLEOTIDE SEQUENCE</scope>
    <source>
        <strain evidence="11">UWPOB_OBS1</strain>
    </source>
</reference>
<dbReference type="GO" id="GO:0043420">
    <property type="term" value="P:anthranilate metabolic process"/>
    <property type="evidence" value="ECO:0007669"/>
    <property type="project" value="UniProtKB-UniRule"/>
</dbReference>
<dbReference type="Gene3D" id="3.50.50.60">
    <property type="entry name" value="FAD/NAD(P)-binding domain"/>
    <property type="match status" value="1"/>
</dbReference>
<name>A0A8J7TLN0_9BACT</name>
<dbReference type="InterPro" id="IPR002938">
    <property type="entry name" value="FAD-bd"/>
</dbReference>
<evidence type="ECO:0000256" key="2">
    <source>
        <dbReference type="ARBA" id="ARBA00022630"/>
    </source>
</evidence>
<accession>A0A8J7TLN0</accession>
<keyword evidence="7 9" id="KW-0503">Monooxygenase</keyword>
<dbReference type="InterPro" id="IPR027545">
    <property type="entry name" value="Kynurenine_monooxygenase"/>
</dbReference>
<dbReference type="AlphaFoldDB" id="A0A8J7TLN0"/>
<dbReference type="InterPro" id="IPR036188">
    <property type="entry name" value="FAD/NAD-bd_sf"/>
</dbReference>
<dbReference type="Proteomes" id="UP000664277">
    <property type="component" value="Unassembled WGS sequence"/>
</dbReference>
<dbReference type="GO" id="GO:0006569">
    <property type="term" value="P:L-tryptophan catabolic process"/>
    <property type="evidence" value="ECO:0007669"/>
    <property type="project" value="UniProtKB-UniRule"/>
</dbReference>
<evidence type="ECO:0000256" key="1">
    <source>
        <dbReference type="ARBA" id="ARBA00001974"/>
    </source>
</evidence>
<keyword evidence="3 9" id="KW-0662">Pyridine nucleotide biosynthesis</keyword>
<comment type="similarity">
    <text evidence="9">Belongs to the aromatic-ring hydroxylase family. KMO subfamily.</text>
</comment>
<comment type="caution">
    <text evidence="11">The sequence shown here is derived from an EMBL/GenBank/DDBJ whole genome shotgun (WGS) entry which is preliminary data.</text>
</comment>
<evidence type="ECO:0000313" key="12">
    <source>
        <dbReference type="Proteomes" id="UP000664277"/>
    </source>
</evidence>
<dbReference type="EMBL" id="JAFLCK010000013">
    <property type="protein sequence ID" value="MBN8660804.1"/>
    <property type="molecule type" value="Genomic_DNA"/>
</dbReference>
<dbReference type="GO" id="GO:0019805">
    <property type="term" value="P:quinolinate biosynthetic process"/>
    <property type="evidence" value="ECO:0007669"/>
    <property type="project" value="UniProtKB-UniRule"/>
</dbReference>
<evidence type="ECO:0000256" key="7">
    <source>
        <dbReference type="ARBA" id="ARBA00023033"/>
    </source>
</evidence>
<protein>
    <recommendedName>
        <fullName evidence="9">Kynurenine 3-monooxygenase</fullName>
        <ecNumber evidence="9">1.14.13.9</ecNumber>
    </recommendedName>
    <alternativeName>
        <fullName evidence="9">Kynurenine 3-hydroxylase</fullName>
    </alternativeName>
</protein>
<organism evidence="11 12">
    <name type="scientific">Candidatus Obscuribacter phosphatis</name>
    <dbReference type="NCBI Taxonomy" id="1906157"/>
    <lineage>
        <taxon>Bacteria</taxon>
        <taxon>Bacillati</taxon>
        <taxon>Candidatus Melainabacteria</taxon>
        <taxon>Candidatus Obscuribacterales</taxon>
        <taxon>Candidatus Obscuribacteraceae</taxon>
        <taxon>Candidatus Obscuribacter</taxon>
    </lineage>
</organism>
<dbReference type="GO" id="GO:0071949">
    <property type="term" value="F:FAD binding"/>
    <property type="evidence" value="ECO:0007669"/>
    <property type="project" value="InterPro"/>
</dbReference>
<keyword evidence="5 9" id="KW-0521">NADP</keyword>
<feature type="domain" description="FAD-binding" evidence="10">
    <location>
        <begin position="16"/>
        <end position="191"/>
    </location>
</feature>
<evidence type="ECO:0000259" key="10">
    <source>
        <dbReference type="Pfam" id="PF01494"/>
    </source>
</evidence>
<dbReference type="UniPathway" id="UPA00253">
    <property type="reaction ID" value="UER00328"/>
</dbReference>
<dbReference type="PANTHER" id="PTHR46028">
    <property type="entry name" value="KYNURENINE 3-MONOOXYGENASE"/>
    <property type="match status" value="1"/>
</dbReference>
<keyword evidence="6 9" id="KW-0560">Oxidoreductase</keyword>
<evidence type="ECO:0000256" key="5">
    <source>
        <dbReference type="ARBA" id="ARBA00022857"/>
    </source>
</evidence>
<dbReference type="GO" id="GO:0009435">
    <property type="term" value="P:NAD+ biosynthetic process"/>
    <property type="evidence" value="ECO:0007669"/>
    <property type="project" value="UniProtKB-UniPathway"/>
</dbReference>
<evidence type="ECO:0000256" key="9">
    <source>
        <dbReference type="HAMAP-Rule" id="MF_01971"/>
    </source>
</evidence>
<evidence type="ECO:0000256" key="4">
    <source>
        <dbReference type="ARBA" id="ARBA00022827"/>
    </source>
</evidence>
<dbReference type="GO" id="GO:0070189">
    <property type="term" value="P:kynurenine metabolic process"/>
    <property type="evidence" value="ECO:0007669"/>
    <property type="project" value="TreeGrafter"/>
</dbReference>
<dbReference type="PRINTS" id="PR00420">
    <property type="entry name" value="RNGMNOXGNASE"/>
</dbReference>
<keyword evidence="4 9" id="KW-0274">FAD</keyword>
<comment type="catalytic activity">
    <reaction evidence="8 9">
        <text>L-kynurenine + NADPH + O2 + H(+) = 3-hydroxy-L-kynurenine + NADP(+) + H2O</text>
        <dbReference type="Rhea" id="RHEA:20545"/>
        <dbReference type="ChEBI" id="CHEBI:15377"/>
        <dbReference type="ChEBI" id="CHEBI:15378"/>
        <dbReference type="ChEBI" id="CHEBI:15379"/>
        <dbReference type="ChEBI" id="CHEBI:57783"/>
        <dbReference type="ChEBI" id="CHEBI:57959"/>
        <dbReference type="ChEBI" id="CHEBI:58125"/>
        <dbReference type="ChEBI" id="CHEBI:58349"/>
        <dbReference type="EC" id="1.14.13.9"/>
    </reaction>
</comment>
<dbReference type="SUPFAM" id="SSF51905">
    <property type="entry name" value="FAD/NAD(P)-binding domain"/>
    <property type="match status" value="1"/>
</dbReference>
<keyword evidence="2 9" id="KW-0285">Flavoprotein</keyword>
<evidence type="ECO:0000256" key="3">
    <source>
        <dbReference type="ARBA" id="ARBA00022642"/>
    </source>
</evidence>
<sequence>MSGEVKGSIEALPEKAEVALVGAGLVGSLLAILLAKRGFQVDVFERRPDMRKETISAGRSINLAISTRGIRALARAGMDASVLSQAVQMRGRMIHPKLSDGVAGELVFQPYGKDDSECINSISRATLNKLLMDRAESTGKVNIYFKQKAEGIDFTDNRLVLEDDHGTRTSVLADIVIGTDGSASRLRDEMMKRQGYKTTVSRLDYGYKELVIPPTAGGGFAMERNALHIWPRGNFMLIALPNFEGSYTCTLFLPFEGPVSFAKLTDKAAVEDFFQKEFPDAVPLIENLVETFFENPTGHMDTVKSGPWNVDGSAMLLGDAAHAIVPFYGQGANCGFEDLTVLDDCIQEHLDRGGSLAINSQDNSNWKKVFDDLYARRKVNCDAIADMAVENFTEMRDKVADPRFIMLKAVEKHLEKSLKGLYRSRYSLVSFSNAPYKVALDVGVISDEILTPLCKDIEKPEEIDLKAAEILVKEKLTPLLKDLPALSETLA</sequence>
<dbReference type="PANTHER" id="PTHR46028:SF2">
    <property type="entry name" value="KYNURENINE 3-MONOOXYGENASE"/>
    <property type="match status" value="1"/>
</dbReference>
<dbReference type="FunFam" id="3.50.50.60:FF:000185">
    <property type="entry name" value="Kynurenine 3-monooxygenase"/>
    <property type="match status" value="1"/>
</dbReference>
<comment type="pathway">
    <text evidence="9">Cofactor biosynthesis; NAD(+) biosynthesis; quinolinate from L-kynurenine: step 1/3.</text>
</comment>
<dbReference type="Pfam" id="PF01494">
    <property type="entry name" value="FAD_binding_3"/>
    <property type="match status" value="1"/>
</dbReference>